<evidence type="ECO:0000313" key="1">
    <source>
        <dbReference type="EMBL" id="KAG8203681.1"/>
    </source>
</evidence>
<dbReference type="Proteomes" id="UP000742417">
    <property type="component" value="Unassembled WGS sequence"/>
</dbReference>
<organism evidence="1 2">
    <name type="scientific">Candida africana</name>
    <dbReference type="NCBI Taxonomy" id="241526"/>
    <lineage>
        <taxon>Eukaryota</taxon>
        <taxon>Fungi</taxon>
        <taxon>Dikarya</taxon>
        <taxon>Ascomycota</taxon>
        <taxon>Saccharomycotina</taxon>
        <taxon>Pichiomycetes</taxon>
        <taxon>Debaryomycetaceae</taxon>
        <taxon>Candida/Lodderomyces clade</taxon>
        <taxon>Candida</taxon>
    </lineage>
</organism>
<reference evidence="1" key="1">
    <citation type="submission" date="2020-12" db="EMBL/GenBank/DDBJ databases">
        <title>Draft Genome of Candida africana.</title>
        <authorList>
            <person name="Ayanbimpe G.M."/>
            <person name="Enweani I.B."/>
            <person name="Aguiyi J.C."/>
            <person name="Nnadi U.P."/>
            <person name="Izam Y."/>
            <person name="Ubani A."/>
            <person name="Ngene A.C."/>
        </authorList>
    </citation>
    <scope>NUCLEOTIDE SEQUENCE</scope>
    <source>
        <strain evidence="1">CEC4854</strain>
    </source>
</reference>
<evidence type="ECO:0000313" key="2">
    <source>
        <dbReference type="Proteomes" id="UP000742417"/>
    </source>
</evidence>
<feature type="non-terminal residue" evidence="1">
    <location>
        <position position="1"/>
    </location>
</feature>
<sequence length="646" mass="73609">MSLRERLREVEESPNTYTHVLQKDIARVETFIKECDKAIAQLDESAPVGTQIIALYETLGVIPYTPDKNDTIGTAATTVVLQSMINRYTPQSTTPIDFLEIIADLNHLRANKQTALADLHKNKQPIASSPMTKRDRTIYSCDACRSRKIKCNRQTPCASCYKSKRDCVYTVSRQRDAQITNRKLDKKTYHQISAIEKKISALEGKKGLLQVETINFNKSFTDQTPLVELQSLFPYLLLSKQDPGCVLVRHHCHHLLEKDPRYFEYSQLLADLLLTKRHHLTARAKALLGEAYIPSPQEGHTIDQLKHVLSLNPNFRFAGNFADPLTSFFSLIPPAWANKQLVDTFFQHIYPVIPIIDETDFNTSINRVLGPQIDGHYINSFPSIGSADDLPFLALFLLVLRISYMYTPGACPVSYDTLRAAETIMKEFDITKTHSLTALQAEIMLRFYKIVAPELYTQSNYVQVSVGVLIQNCYSLALHRDPEYIGEHNPKQQHLRRKIWHLLLRMEVIDSAIFQTILSSNPDASDTKLPQLIDQAPPMEQSIVKHIWRSTDLFVLLRKLVEINSKTSEDTPLETVLELLAEVETKLQAFLATIDSEASTVFYNDLVIFPVNFLLVYMYYSLYLFKGPTPLGNKYLLKSAQILFCT</sequence>
<protein>
    <submittedName>
        <fullName evidence="1">MRR2</fullName>
    </submittedName>
</protein>
<name>A0ACB7FU97_9ASCO</name>
<dbReference type="EMBL" id="JAENJO010000003">
    <property type="protein sequence ID" value="KAG8203681.1"/>
    <property type="molecule type" value="Genomic_DNA"/>
</dbReference>
<comment type="caution">
    <text evidence="1">The sequence shown here is derived from an EMBL/GenBank/DDBJ whole genome shotgun (WGS) entry which is preliminary data.</text>
</comment>
<proteinExistence type="predicted"/>
<accession>A0ACB7FU97</accession>
<keyword evidence="2" id="KW-1185">Reference proteome</keyword>
<gene>
    <name evidence="1" type="primary">MRR2</name>
    <name evidence="1" type="ORF">GWM34_01825</name>
</gene>